<comment type="caution">
    <text evidence="11">The sequence shown here is derived from an EMBL/GenBank/DDBJ whole genome shotgun (WGS) entry which is preliminary data.</text>
</comment>
<evidence type="ECO:0000256" key="1">
    <source>
        <dbReference type="ARBA" id="ARBA00000382"/>
    </source>
</evidence>
<dbReference type="GO" id="GO:0042973">
    <property type="term" value="F:glucan endo-1,3-beta-D-glucosidase activity"/>
    <property type="evidence" value="ECO:0007669"/>
    <property type="project" value="UniProtKB-EC"/>
</dbReference>
<evidence type="ECO:0000256" key="2">
    <source>
        <dbReference type="ARBA" id="ARBA00008773"/>
    </source>
</evidence>
<dbReference type="Gene3D" id="3.20.20.80">
    <property type="entry name" value="Glycosidases"/>
    <property type="match status" value="1"/>
</dbReference>
<dbReference type="InterPro" id="IPR000490">
    <property type="entry name" value="Glyco_hydro_17"/>
</dbReference>
<dbReference type="Pfam" id="PF07983">
    <property type="entry name" value="X8"/>
    <property type="match status" value="1"/>
</dbReference>
<comment type="catalytic activity">
    <reaction evidence="1">
        <text>Hydrolysis of (1-&gt;3)-beta-D-glucosidic linkages in (1-&gt;3)-beta-D-glucans.</text>
        <dbReference type="EC" id="3.2.1.39"/>
    </reaction>
</comment>
<evidence type="ECO:0000313" key="11">
    <source>
        <dbReference type="EMBL" id="GMI71830.1"/>
    </source>
</evidence>
<protein>
    <recommendedName>
        <fullName evidence="3">glucan endo-1,3-beta-D-glucosidase</fullName>
        <ecNumber evidence="3">3.2.1.39</ecNumber>
    </recommendedName>
</protein>
<gene>
    <name evidence="11" type="ORF">HRI_000852300</name>
</gene>
<dbReference type="SUPFAM" id="SSF51445">
    <property type="entry name" value="(Trans)glycosidases"/>
    <property type="match status" value="1"/>
</dbReference>
<dbReference type="SMART" id="SM00768">
    <property type="entry name" value="X8"/>
    <property type="match status" value="1"/>
</dbReference>
<keyword evidence="12" id="KW-1185">Reference proteome</keyword>
<dbReference type="FunFam" id="3.20.20.80:FF:000005">
    <property type="entry name" value="Glucan endo-1,3-beta-glucosidase 14"/>
    <property type="match status" value="1"/>
</dbReference>
<dbReference type="InterPro" id="IPR017853">
    <property type="entry name" value="GH"/>
</dbReference>
<evidence type="ECO:0000313" key="12">
    <source>
        <dbReference type="Proteomes" id="UP001165190"/>
    </source>
</evidence>
<dbReference type="EC" id="3.2.1.39" evidence="3"/>
<accession>A0A9W7H9L9</accession>
<dbReference type="PANTHER" id="PTHR32227">
    <property type="entry name" value="GLUCAN ENDO-1,3-BETA-GLUCOSIDASE BG1-RELATED-RELATED"/>
    <property type="match status" value="1"/>
</dbReference>
<evidence type="ECO:0000259" key="10">
    <source>
        <dbReference type="SMART" id="SM00768"/>
    </source>
</evidence>
<dbReference type="AlphaFoldDB" id="A0A9W7H9L9"/>
<keyword evidence="4 9" id="KW-0732">Signal</keyword>
<keyword evidence="5" id="KW-0378">Hydrolase</keyword>
<evidence type="ECO:0000256" key="6">
    <source>
        <dbReference type="ARBA" id="ARBA00023157"/>
    </source>
</evidence>
<dbReference type="GO" id="GO:0005975">
    <property type="term" value="P:carbohydrate metabolic process"/>
    <property type="evidence" value="ECO:0007669"/>
    <property type="project" value="InterPro"/>
</dbReference>
<evidence type="ECO:0000256" key="4">
    <source>
        <dbReference type="ARBA" id="ARBA00022729"/>
    </source>
</evidence>
<evidence type="ECO:0000256" key="7">
    <source>
        <dbReference type="ARBA" id="ARBA00023295"/>
    </source>
</evidence>
<organism evidence="11 12">
    <name type="scientific">Hibiscus trionum</name>
    <name type="common">Flower of an hour</name>
    <dbReference type="NCBI Taxonomy" id="183268"/>
    <lineage>
        <taxon>Eukaryota</taxon>
        <taxon>Viridiplantae</taxon>
        <taxon>Streptophyta</taxon>
        <taxon>Embryophyta</taxon>
        <taxon>Tracheophyta</taxon>
        <taxon>Spermatophyta</taxon>
        <taxon>Magnoliopsida</taxon>
        <taxon>eudicotyledons</taxon>
        <taxon>Gunneridae</taxon>
        <taxon>Pentapetalae</taxon>
        <taxon>rosids</taxon>
        <taxon>malvids</taxon>
        <taxon>Malvales</taxon>
        <taxon>Malvaceae</taxon>
        <taxon>Malvoideae</taxon>
        <taxon>Hibiscus</taxon>
    </lineage>
</organism>
<dbReference type="Proteomes" id="UP001165190">
    <property type="component" value="Unassembled WGS sequence"/>
</dbReference>
<proteinExistence type="inferred from homology"/>
<keyword evidence="7" id="KW-0326">Glycosidase</keyword>
<feature type="signal peptide" evidence="9">
    <location>
        <begin position="1"/>
        <end position="18"/>
    </location>
</feature>
<evidence type="ECO:0000256" key="9">
    <source>
        <dbReference type="SAM" id="SignalP"/>
    </source>
</evidence>
<evidence type="ECO:0000256" key="5">
    <source>
        <dbReference type="ARBA" id="ARBA00022801"/>
    </source>
</evidence>
<evidence type="ECO:0000256" key="8">
    <source>
        <dbReference type="RuleBase" id="RU004335"/>
    </source>
</evidence>
<keyword evidence="6" id="KW-1015">Disulfide bond</keyword>
<feature type="domain" description="X8" evidence="10">
    <location>
        <begin position="374"/>
        <end position="459"/>
    </location>
</feature>
<name>A0A9W7H9L9_HIBTR</name>
<dbReference type="InterPro" id="IPR012946">
    <property type="entry name" value="X8"/>
</dbReference>
<dbReference type="InterPro" id="IPR044965">
    <property type="entry name" value="Glyco_hydro_17_plant"/>
</dbReference>
<reference evidence="11" key="1">
    <citation type="submission" date="2023-05" db="EMBL/GenBank/DDBJ databases">
        <title>Genome and transcriptome analyses reveal genes involved in the formation of fine ridges on petal epidermal cells in Hibiscus trionum.</title>
        <authorList>
            <person name="Koshimizu S."/>
            <person name="Masuda S."/>
            <person name="Ishii T."/>
            <person name="Shirasu K."/>
            <person name="Hoshino A."/>
            <person name="Arita M."/>
        </authorList>
    </citation>
    <scope>NUCLEOTIDE SEQUENCE</scope>
    <source>
        <strain evidence="11">Hamamatsu line</strain>
    </source>
</reference>
<comment type="similarity">
    <text evidence="2 8">Belongs to the glycosyl hydrolase 17 family.</text>
</comment>
<evidence type="ECO:0000256" key="3">
    <source>
        <dbReference type="ARBA" id="ARBA00012780"/>
    </source>
</evidence>
<dbReference type="Pfam" id="PF00332">
    <property type="entry name" value="Glyco_hydro_17"/>
    <property type="match status" value="1"/>
</dbReference>
<dbReference type="EMBL" id="BSYR01000010">
    <property type="protein sequence ID" value="GMI71830.1"/>
    <property type="molecule type" value="Genomic_DNA"/>
</dbReference>
<dbReference type="OrthoDB" id="941679at2759"/>
<feature type="chain" id="PRO_5040880418" description="glucan endo-1,3-beta-D-glucosidase" evidence="9">
    <location>
        <begin position="19"/>
        <end position="464"/>
    </location>
</feature>
<sequence>MALLAVLFSSLLVVSSVAELSGKIGINYGREGDNLPSPYESIQIMTSMKVGQIKLNDSNPEILTLLSGTKIHVAVTVPNDDIIRIGSNETYAEQWVRNSFIPHYPNTLIRFVLVGNGVLNSDIDGNRTALYDSLVPAMRGIKNSLNAHGIKNVKVTTTLAMDVLQTSFPPSNGTFRSDISGTVMPRVLKFLNGTRSVLFLDVYPYFAWSANPTNISLDFALLRGNVTQTDPGSGLVYTNLLDQMLDSVTFAIEKLGFHNIRLAISGTGWPSAGDIDQIGANIYNAATYNRNLIRKMTLKPLPGTPKSPGVIVPTFISSLYDESRKIGPETERHWGLLHANRTPVYEIDLTGSRNMSEFKPLPPAENNQPYKGKVWCEVAPWVNEVSLPSALSSVCTVDNQTCAALAPGGECYEPVSVVWHASYAFSSYWAKYRNQGAICSFNGLARETTVDPSRGRCNFPSVTL</sequence>